<gene>
    <name evidence="3" type="ORF">ACFSFX_09155</name>
</gene>
<organism evidence="3 4">
    <name type="scientific">Arthrobacter flavus</name>
    <dbReference type="NCBI Taxonomy" id="95172"/>
    <lineage>
        <taxon>Bacteria</taxon>
        <taxon>Bacillati</taxon>
        <taxon>Actinomycetota</taxon>
        <taxon>Actinomycetes</taxon>
        <taxon>Micrococcales</taxon>
        <taxon>Micrococcaceae</taxon>
        <taxon>Arthrobacter</taxon>
    </lineage>
</organism>
<dbReference type="Gene3D" id="3.40.50.300">
    <property type="entry name" value="P-loop containing nucleotide triphosphate hydrolases"/>
    <property type="match status" value="2"/>
</dbReference>
<keyword evidence="3" id="KW-0347">Helicase</keyword>
<proteinExistence type="predicted"/>
<name>A0ABW4Q7R0_9MICC</name>
<comment type="caution">
    <text evidence="3">The sequence shown here is derived from an EMBL/GenBank/DDBJ whole genome shotgun (WGS) entry which is preliminary data.</text>
</comment>
<protein>
    <submittedName>
        <fullName evidence="3">DEAD/DEAH box helicase family protein</fullName>
    </submittedName>
</protein>
<dbReference type="EMBL" id="JBHUGA010000030">
    <property type="protein sequence ID" value="MFD1846763.1"/>
    <property type="molecule type" value="Genomic_DNA"/>
</dbReference>
<sequence length="849" mass="93218">MSESGELNIDHDLLALIKHQMQLRQPNAEAVEDIATAISDHIDRLGRSTPFEGVVDSATGVGKTYVLAATIDYLAQSRGWNNFVIVVPGRTILTKTIANFTPGSPRDLTNLLGVKTVLVTSENFDTPEMASIMDDSTIVKVYVLTVQTLIQPTTKVNRRTRTFTEGLGAEFYEWLVNADDLVVLADEHHLYYGEKFSDAVRGLIPRAIVGLTATPSSKTPADHIIYKYPLSAAIADKFVKTPVIVGRKDDRTDTNTALNDGITLLEVKRTAQDAYLAQNPTTSAVNPFMLVVARNTAEADELAEYLRSDDFRDGAYAHAVLQVDSSVTEDKEPDMWGKLSRVDLPTSPIRVVVSVAMLKEGWDVKSVYVLLSTQPSLSNVLTEQVLGRGLRLPYGKYTGVEMLDTLEVLAHERFAALLDRAGVLNEELVSFRTRTIVTTDQNNEIVVRTVTEETGRAVSPSPSDTQNQSESVDPNAAGQDPAATPDANIGSFLISEVDARETAGTAETEKISRTPITLQLADPEIILPKITQRPVAKKFSLSDITTDAVFVELGKSLRSNPDDELRRIRLTAVRVQGPDGVWRSETRQVTAADAISSKPTLDLPLELSRIALISHVMDLPMVDSSSASRSVEKANAGRLVDALIEGLGDQAPTLLSAFGGRAAVRLARLIQAEQRKVTPGIGYEEQIGFAKLAPSRNLGTRVMSDDRRGSFSKTTAYEGWAKSRMSADWFDSEPERALALIADEAKEVQWWMRLAVGDLTIAWGSGQLYNPDFLVAEDKGVRILLEVKADNQMLAEDVQAKRHAARKWVNYVNGLKEVQTREEKWSYVLVSSSDIKQVNGSWDALKRLG</sequence>
<feature type="compositionally biased region" description="Polar residues" evidence="1">
    <location>
        <begin position="460"/>
        <end position="472"/>
    </location>
</feature>
<dbReference type="RefSeq" id="WP_343878218.1">
    <property type="nucleotide sequence ID" value="NZ_BAAAIJ010000013.1"/>
</dbReference>
<evidence type="ECO:0000313" key="3">
    <source>
        <dbReference type="EMBL" id="MFD1846763.1"/>
    </source>
</evidence>
<evidence type="ECO:0000313" key="4">
    <source>
        <dbReference type="Proteomes" id="UP001597307"/>
    </source>
</evidence>
<evidence type="ECO:0000256" key="1">
    <source>
        <dbReference type="SAM" id="MobiDB-lite"/>
    </source>
</evidence>
<reference evidence="4" key="1">
    <citation type="journal article" date="2019" name="Int. J. Syst. Evol. Microbiol.">
        <title>The Global Catalogue of Microorganisms (GCM) 10K type strain sequencing project: providing services to taxonomists for standard genome sequencing and annotation.</title>
        <authorList>
            <consortium name="The Broad Institute Genomics Platform"/>
            <consortium name="The Broad Institute Genome Sequencing Center for Infectious Disease"/>
            <person name="Wu L."/>
            <person name="Ma J."/>
        </authorList>
    </citation>
    <scope>NUCLEOTIDE SEQUENCE [LARGE SCALE GENOMIC DNA]</scope>
    <source>
        <strain evidence="4">JCM 11496</strain>
    </source>
</reference>
<feature type="domain" description="Helicase/UvrB N-terminal" evidence="2">
    <location>
        <begin position="21"/>
        <end position="216"/>
    </location>
</feature>
<dbReference type="GO" id="GO:0004386">
    <property type="term" value="F:helicase activity"/>
    <property type="evidence" value="ECO:0007669"/>
    <property type="project" value="UniProtKB-KW"/>
</dbReference>
<dbReference type="Proteomes" id="UP001597307">
    <property type="component" value="Unassembled WGS sequence"/>
</dbReference>
<dbReference type="PANTHER" id="PTHR47396">
    <property type="entry name" value="TYPE I RESTRICTION ENZYME ECOKI R PROTEIN"/>
    <property type="match status" value="1"/>
</dbReference>
<accession>A0ABW4Q7R0</accession>
<keyword evidence="3" id="KW-0067">ATP-binding</keyword>
<keyword evidence="3" id="KW-0547">Nucleotide-binding</keyword>
<dbReference type="InterPro" id="IPR006935">
    <property type="entry name" value="Helicase/UvrB_N"/>
</dbReference>
<evidence type="ECO:0000259" key="2">
    <source>
        <dbReference type="Pfam" id="PF04851"/>
    </source>
</evidence>
<dbReference type="SUPFAM" id="SSF52540">
    <property type="entry name" value="P-loop containing nucleoside triphosphate hydrolases"/>
    <property type="match status" value="2"/>
</dbReference>
<feature type="region of interest" description="Disordered" evidence="1">
    <location>
        <begin position="450"/>
        <end position="487"/>
    </location>
</feature>
<keyword evidence="3" id="KW-0378">Hydrolase</keyword>
<dbReference type="InterPro" id="IPR050742">
    <property type="entry name" value="Helicase_Restrict-Modif_Enz"/>
</dbReference>
<dbReference type="Pfam" id="PF04851">
    <property type="entry name" value="ResIII"/>
    <property type="match status" value="1"/>
</dbReference>
<dbReference type="InterPro" id="IPR027417">
    <property type="entry name" value="P-loop_NTPase"/>
</dbReference>
<keyword evidence="4" id="KW-1185">Reference proteome</keyword>
<dbReference type="PANTHER" id="PTHR47396:SF1">
    <property type="entry name" value="ATP-DEPENDENT HELICASE IRC3-RELATED"/>
    <property type="match status" value="1"/>
</dbReference>